<evidence type="ECO:0000259" key="4">
    <source>
        <dbReference type="PROSITE" id="PS50102"/>
    </source>
</evidence>
<protein>
    <recommendedName>
        <fullName evidence="4">RRM domain-containing protein</fullName>
    </recommendedName>
</protein>
<dbReference type="AlphaFoldDB" id="A0AAW2H987"/>
<dbReference type="PANTHER" id="PTHR23236:SF11">
    <property type="entry name" value="EUKARYOTIC TRANSLATION INITIATION FACTOR 4H"/>
    <property type="match status" value="1"/>
</dbReference>
<evidence type="ECO:0000256" key="2">
    <source>
        <dbReference type="PROSITE-ProRule" id="PRU00176"/>
    </source>
</evidence>
<dbReference type="SMART" id="SM00360">
    <property type="entry name" value="RRM"/>
    <property type="match status" value="1"/>
</dbReference>
<gene>
    <name evidence="5" type="ORF">PYX00_008863</name>
</gene>
<dbReference type="PROSITE" id="PS50102">
    <property type="entry name" value="RRM"/>
    <property type="match status" value="1"/>
</dbReference>
<dbReference type="InterPro" id="IPR035979">
    <property type="entry name" value="RBD_domain_sf"/>
</dbReference>
<keyword evidence="1 2" id="KW-0694">RNA-binding</keyword>
<feature type="compositionally biased region" description="Gly residues" evidence="3">
    <location>
        <begin position="139"/>
        <end position="148"/>
    </location>
</feature>
<dbReference type="InterPro" id="IPR012677">
    <property type="entry name" value="Nucleotide-bd_a/b_plait_sf"/>
</dbReference>
<feature type="domain" description="RRM" evidence="4">
    <location>
        <begin position="53"/>
        <end position="130"/>
    </location>
</feature>
<reference evidence="5" key="1">
    <citation type="journal article" date="2024" name="Gigascience">
        <title>Chromosome-level genome of the poultry shaft louse Menopon gallinae provides insight into the host-switching and adaptive evolution of parasitic lice.</title>
        <authorList>
            <person name="Xu Y."/>
            <person name="Ma L."/>
            <person name="Liu S."/>
            <person name="Liang Y."/>
            <person name="Liu Q."/>
            <person name="He Z."/>
            <person name="Tian L."/>
            <person name="Duan Y."/>
            <person name="Cai W."/>
            <person name="Li H."/>
            <person name="Song F."/>
        </authorList>
    </citation>
    <scope>NUCLEOTIDE SEQUENCE</scope>
    <source>
        <strain evidence="5">Cailab_2023a</strain>
    </source>
</reference>
<sequence length="277" mass="30642">MKKRGGMFQSITTLKKIYLALSSNMAGRSGYDDRDSRDFSGSGRKPLPEDGPFTAYVGHLPQGIVQGDVEKIFNSLNVKSVRLVRDKETDEFRGFCYVEFGDKNSLCKALELDNSVNINGTYIKVDVADGKKGNFQKNRGGGGGGGRQGQFRGRSDHRGFQDFSRSGGYGHRQQQGHRGYQDRTNRGSYGPFDGGSQSQWGGNRQGNRDGGLGRPKQNRESLSEDVPSNPNPDTPLRRKLVMRPRTKNDPLNQVAETSQSISIFGGGRPREEKNDKD</sequence>
<dbReference type="PANTHER" id="PTHR23236">
    <property type="entry name" value="EUKARYOTIC TRANSLATION INITIATION FACTOR 4B/4H"/>
    <property type="match status" value="1"/>
</dbReference>
<name>A0AAW2H987_9NEOP</name>
<dbReference type="SUPFAM" id="SSF54928">
    <property type="entry name" value="RNA-binding domain, RBD"/>
    <property type="match status" value="1"/>
</dbReference>
<feature type="region of interest" description="Disordered" evidence="3">
    <location>
        <begin position="27"/>
        <end position="50"/>
    </location>
</feature>
<feature type="region of interest" description="Disordered" evidence="3">
    <location>
        <begin position="131"/>
        <end position="277"/>
    </location>
</feature>
<dbReference type="InterPro" id="IPR000504">
    <property type="entry name" value="RRM_dom"/>
</dbReference>
<feature type="compositionally biased region" description="Basic and acidic residues" evidence="3">
    <location>
        <begin position="268"/>
        <end position="277"/>
    </location>
</feature>
<proteinExistence type="predicted"/>
<evidence type="ECO:0000256" key="1">
    <source>
        <dbReference type="ARBA" id="ARBA00022884"/>
    </source>
</evidence>
<organism evidence="5">
    <name type="scientific">Menopon gallinae</name>
    <name type="common">poultry shaft louse</name>
    <dbReference type="NCBI Taxonomy" id="328185"/>
    <lineage>
        <taxon>Eukaryota</taxon>
        <taxon>Metazoa</taxon>
        <taxon>Ecdysozoa</taxon>
        <taxon>Arthropoda</taxon>
        <taxon>Hexapoda</taxon>
        <taxon>Insecta</taxon>
        <taxon>Pterygota</taxon>
        <taxon>Neoptera</taxon>
        <taxon>Paraneoptera</taxon>
        <taxon>Psocodea</taxon>
        <taxon>Troctomorpha</taxon>
        <taxon>Phthiraptera</taxon>
        <taxon>Amblycera</taxon>
        <taxon>Menoponidae</taxon>
        <taxon>Menopon</taxon>
    </lineage>
</organism>
<accession>A0AAW2H987</accession>
<feature type="compositionally biased region" description="Polar residues" evidence="3">
    <location>
        <begin position="249"/>
        <end position="262"/>
    </location>
</feature>
<evidence type="ECO:0000313" key="5">
    <source>
        <dbReference type="EMBL" id="KAL0266271.1"/>
    </source>
</evidence>
<comment type="caution">
    <text evidence="5">The sequence shown here is derived from an EMBL/GenBank/DDBJ whole genome shotgun (WGS) entry which is preliminary data.</text>
</comment>
<dbReference type="Pfam" id="PF00076">
    <property type="entry name" value="RRM_1"/>
    <property type="match status" value="1"/>
</dbReference>
<dbReference type="Gene3D" id="3.30.70.330">
    <property type="match status" value="1"/>
</dbReference>
<dbReference type="GO" id="GO:0003723">
    <property type="term" value="F:RNA binding"/>
    <property type="evidence" value="ECO:0007669"/>
    <property type="project" value="UniProtKB-UniRule"/>
</dbReference>
<dbReference type="EMBL" id="JARGDH010000005">
    <property type="protein sequence ID" value="KAL0266271.1"/>
    <property type="molecule type" value="Genomic_DNA"/>
</dbReference>
<evidence type="ECO:0000256" key="3">
    <source>
        <dbReference type="SAM" id="MobiDB-lite"/>
    </source>
</evidence>